<dbReference type="PANTHER" id="PTHR10357:SF179">
    <property type="entry name" value="NEUTRAL AND BASIC AMINO ACID TRANSPORT PROTEIN RBAT"/>
    <property type="match status" value="1"/>
</dbReference>
<reference evidence="3 4" key="1">
    <citation type="submission" date="2020-12" db="EMBL/GenBank/DDBJ databases">
        <title>Bacterial novel species Pedobacter sp. SD-b isolated from soil.</title>
        <authorList>
            <person name="Jung H.-Y."/>
        </authorList>
    </citation>
    <scope>NUCLEOTIDE SEQUENCE [LARGE SCALE GENOMIC DNA]</scope>
    <source>
        <strain evidence="3 4">SD-b</strain>
    </source>
</reference>
<dbReference type="CDD" id="cd11333">
    <property type="entry name" value="AmyAc_SI_OligoGlu_DGase"/>
    <property type="match status" value="1"/>
</dbReference>
<dbReference type="InterPro" id="IPR013780">
    <property type="entry name" value="Glyco_hydro_b"/>
</dbReference>
<dbReference type="Gene3D" id="3.90.400.10">
    <property type="entry name" value="Oligo-1,6-glucosidase, Domain 2"/>
    <property type="match status" value="1"/>
</dbReference>
<organism evidence="3 4">
    <name type="scientific">Pedobacter segetis</name>
    <dbReference type="NCBI Taxonomy" id="2793069"/>
    <lineage>
        <taxon>Bacteria</taxon>
        <taxon>Pseudomonadati</taxon>
        <taxon>Bacteroidota</taxon>
        <taxon>Sphingobacteriia</taxon>
        <taxon>Sphingobacteriales</taxon>
        <taxon>Sphingobacteriaceae</taxon>
        <taxon>Pedobacter</taxon>
    </lineage>
</organism>
<keyword evidence="4" id="KW-1185">Reference proteome</keyword>
<protein>
    <submittedName>
        <fullName evidence="3">Alpha-glucosidase</fullName>
    </submittedName>
</protein>
<dbReference type="EMBL" id="JAEHFY010000009">
    <property type="protein sequence ID" value="MBK0382838.1"/>
    <property type="molecule type" value="Genomic_DNA"/>
</dbReference>
<evidence type="ECO:0000313" key="3">
    <source>
        <dbReference type="EMBL" id="MBK0382838.1"/>
    </source>
</evidence>
<evidence type="ECO:0000256" key="1">
    <source>
        <dbReference type="ARBA" id="ARBA00008061"/>
    </source>
</evidence>
<dbReference type="Pfam" id="PF00128">
    <property type="entry name" value="Alpha-amylase"/>
    <property type="match status" value="1"/>
</dbReference>
<evidence type="ECO:0000259" key="2">
    <source>
        <dbReference type="SMART" id="SM00642"/>
    </source>
</evidence>
<dbReference type="SUPFAM" id="SSF51011">
    <property type="entry name" value="Glycosyl hydrolase domain"/>
    <property type="match status" value="1"/>
</dbReference>
<dbReference type="Gene3D" id="3.20.20.80">
    <property type="entry name" value="Glycosidases"/>
    <property type="match status" value="1"/>
</dbReference>
<gene>
    <name evidence="3" type="ORF">I5M32_07680</name>
</gene>
<dbReference type="InterPro" id="IPR017853">
    <property type="entry name" value="GH"/>
</dbReference>
<evidence type="ECO:0000313" key="4">
    <source>
        <dbReference type="Proteomes" id="UP000660024"/>
    </source>
</evidence>
<dbReference type="Proteomes" id="UP000660024">
    <property type="component" value="Unassembled WGS sequence"/>
</dbReference>
<proteinExistence type="inferred from homology"/>
<dbReference type="InterPro" id="IPR045857">
    <property type="entry name" value="O16G_dom_2"/>
</dbReference>
<dbReference type="InterPro" id="IPR006047">
    <property type="entry name" value="GH13_cat_dom"/>
</dbReference>
<feature type="domain" description="Glycosyl hydrolase family 13 catalytic" evidence="2">
    <location>
        <begin position="17"/>
        <end position="423"/>
    </location>
</feature>
<accession>A0ABS1BJ26</accession>
<comment type="similarity">
    <text evidence="1">Belongs to the glycosyl hydrolase 13 family.</text>
</comment>
<dbReference type="Gene3D" id="2.60.40.1180">
    <property type="entry name" value="Golgi alpha-mannosidase II"/>
    <property type="match status" value="1"/>
</dbReference>
<comment type="caution">
    <text evidence="3">The sequence shown here is derived from an EMBL/GenBank/DDBJ whole genome shotgun (WGS) entry which is preliminary data.</text>
</comment>
<dbReference type="SMART" id="SM00642">
    <property type="entry name" value="Aamy"/>
    <property type="match status" value="1"/>
</dbReference>
<dbReference type="SUPFAM" id="SSF51445">
    <property type="entry name" value="(Trans)glycosidases"/>
    <property type="match status" value="1"/>
</dbReference>
<sequence length="557" mass="65707">MSDQKNSAWWKEAVIYQIYPRSFKDSNRDGIGDLKGIISKLDYIKRLGVDAVWLNPIFASPNDDNGYDISDYRNIMPDFGNMADFDELLSQMHQKDLKLILDLVPNHSSDEHFWFQESKKSRENPYRDYYHWWPAEKGKPSKRFSFFDINRDAWAYDQNTDAYYLHYFSRKQPDLNWENPKLRQEIYNILHFWLNKGVDGFRMDVVPFISKDTSFPPIPPKYNGNFAYYYANGPFLHKYLKEMNQQVLSKYNMVSIAEGIGVNTEDVHFFIDPERKELDMLYHFEGMGIGFTPDGFKEANPDGYSLLEFKQVYTKWDQAFEKGWGTIYLGNHDQPRMLTRWGNDAPEYRDYAAKMLHTFLLTMRATPFIYHGDEIGMSNIKFDDINDYRDIESINMYQYLLDNGGDLPRFIKAQKITARDNGRTPFQWDDSENGGFTDGKPWLKVNPNYKIVNAENQQNDPKSILNYFRALIQLRKKHKTLIYGEYQLLDAINKSVYAYSRKYKDETFIILLNFTALEANFNIDFELAKAELILSNYGNIIKRNVLKPYQACIYKLT</sequence>
<dbReference type="PANTHER" id="PTHR10357">
    <property type="entry name" value="ALPHA-AMYLASE FAMILY MEMBER"/>
    <property type="match status" value="1"/>
</dbReference>
<name>A0ABS1BJ26_9SPHI</name>